<dbReference type="InterPro" id="IPR004875">
    <property type="entry name" value="DDE_SF_endonuclease_dom"/>
</dbReference>
<name>A0AAV0WX39_9HEMI</name>
<evidence type="ECO:0000313" key="2">
    <source>
        <dbReference type="EMBL" id="CAI6360363.1"/>
    </source>
</evidence>
<gene>
    <name evidence="2" type="ORF">MEUPH1_LOCUS15675</name>
</gene>
<organism evidence="2 3">
    <name type="scientific">Macrosiphum euphorbiae</name>
    <name type="common">potato aphid</name>
    <dbReference type="NCBI Taxonomy" id="13131"/>
    <lineage>
        <taxon>Eukaryota</taxon>
        <taxon>Metazoa</taxon>
        <taxon>Ecdysozoa</taxon>
        <taxon>Arthropoda</taxon>
        <taxon>Hexapoda</taxon>
        <taxon>Insecta</taxon>
        <taxon>Pterygota</taxon>
        <taxon>Neoptera</taxon>
        <taxon>Paraneoptera</taxon>
        <taxon>Hemiptera</taxon>
        <taxon>Sternorrhyncha</taxon>
        <taxon>Aphidomorpha</taxon>
        <taxon>Aphidoidea</taxon>
        <taxon>Aphididae</taxon>
        <taxon>Macrosiphini</taxon>
        <taxon>Macrosiphum</taxon>
    </lineage>
</organism>
<dbReference type="GO" id="GO:0003677">
    <property type="term" value="F:DNA binding"/>
    <property type="evidence" value="ECO:0007669"/>
    <property type="project" value="TreeGrafter"/>
</dbReference>
<dbReference type="Pfam" id="PF03184">
    <property type="entry name" value="DDE_1"/>
    <property type="match status" value="1"/>
</dbReference>
<dbReference type="Proteomes" id="UP001160148">
    <property type="component" value="Unassembled WGS sequence"/>
</dbReference>
<evidence type="ECO:0000313" key="3">
    <source>
        <dbReference type="Proteomes" id="UP001160148"/>
    </source>
</evidence>
<reference evidence="2 3" key="1">
    <citation type="submission" date="2023-01" db="EMBL/GenBank/DDBJ databases">
        <authorList>
            <person name="Whitehead M."/>
        </authorList>
    </citation>
    <scope>NUCLEOTIDE SEQUENCE [LARGE SCALE GENOMIC DNA]</scope>
</reference>
<dbReference type="PANTHER" id="PTHR19303:SF73">
    <property type="entry name" value="PROTEIN PDC2"/>
    <property type="match status" value="1"/>
</dbReference>
<dbReference type="InterPro" id="IPR050863">
    <property type="entry name" value="CenT-Element_Derived"/>
</dbReference>
<keyword evidence="3" id="KW-1185">Reference proteome</keyword>
<protein>
    <recommendedName>
        <fullName evidence="1">DDE-1 domain-containing protein</fullName>
    </recommendedName>
</protein>
<comment type="caution">
    <text evidence="2">The sequence shown here is derived from an EMBL/GenBank/DDBJ whole genome shotgun (WGS) entry which is preliminary data.</text>
</comment>
<evidence type="ECO:0000259" key="1">
    <source>
        <dbReference type="Pfam" id="PF03184"/>
    </source>
</evidence>
<proteinExistence type="predicted"/>
<sequence length="306" mass="35451">MDRITILCCVNASGTDKKKLLVIGKSKKPRCFQKISLQKLPVEYHANKNAWMTSAIFTDWLQRWDSELNKTKKAICLVLDNCTAHPNISLKNIKLKFLPPNTTSLIQPLDMGVIQNLKVKYRATLVNYILEKIEDNLLESKSTAIDISKKINILQAIQFISDSWRDVSSQTIKNCFRKCDFLEESYNIDQQLEPNSEENDNVRVLNNVEFEQLDSNIQCYDQNEYVDDVIIQSIQDQHNSDEDTDEEPDPPIRLHEAKKSLETLRLFFLQQGNEESPISALDTCSDYIRQQTLKCKKQSNIHNFFK</sequence>
<feature type="domain" description="DDE-1" evidence="1">
    <location>
        <begin position="2"/>
        <end position="176"/>
    </location>
</feature>
<dbReference type="EMBL" id="CARXXK010000003">
    <property type="protein sequence ID" value="CAI6360363.1"/>
    <property type="molecule type" value="Genomic_DNA"/>
</dbReference>
<accession>A0AAV0WX39</accession>
<dbReference type="AlphaFoldDB" id="A0AAV0WX39"/>
<dbReference type="PANTHER" id="PTHR19303">
    <property type="entry name" value="TRANSPOSON"/>
    <property type="match status" value="1"/>
</dbReference>
<dbReference type="GO" id="GO:0005634">
    <property type="term" value="C:nucleus"/>
    <property type="evidence" value="ECO:0007669"/>
    <property type="project" value="TreeGrafter"/>
</dbReference>